<gene>
    <name evidence="1" type="ORF">NBRC116591_28790</name>
</gene>
<protein>
    <submittedName>
        <fullName evidence="1">Uncharacterized protein</fullName>
    </submittedName>
</protein>
<reference evidence="1 2" key="1">
    <citation type="submission" date="2024-04" db="EMBL/GenBank/DDBJ databases">
        <title>Draft genome sequence of Sessilibacter corallicola NBRC 116591.</title>
        <authorList>
            <person name="Miyakawa T."/>
            <person name="Kusuya Y."/>
            <person name="Miura T."/>
        </authorList>
    </citation>
    <scope>NUCLEOTIDE SEQUENCE [LARGE SCALE GENOMIC DNA]</scope>
    <source>
        <strain evidence="1 2">KU-00831-HH</strain>
    </source>
</reference>
<evidence type="ECO:0000313" key="1">
    <source>
        <dbReference type="EMBL" id="GAA6169068.1"/>
    </source>
</evidence>
<dbReference type="Proteomes" id="UP001465153">
    <property type="component" value="Unassembled WGS sequence"/>
</dbReference>
<organism evidence="1 2">
    <name type="scientific">Sessilibacter corallicola</name>
    <dbReference type="NCBI Taxonomy" id="2904075"/>
    <lineage>
        <taxon>Bacteria</taxon>
        <taxon>Pseudomonadati</taxon>
        <taxon>Pseudomonadota</taxon>
        <taxon>Gammaproteobacteria</taxon>
        <taxon>Cellvibrionales</taxon>
        <taxon>Cellvibrionaceae</taxon>
        <taxon>Sessilibacter</taxon>
    </lineage>
</organism>
<dbReference type="EMBL" id="BAABWN010000009">
    <property type="protein sequence ID" value="GAA6169068.1"/>
    <property type="molecule type" value="Genomic_DNA"/>
</dbReference>
<name>A0ABQ0ABN6_9GAMM</name>
<accession>A0ABQ0ABN6</accession>
<dbReference type="Gene3D" id="3.55.40.10">
    <property type="entry name" value="minor pseudopilin epsh domain"/>
    <property type="match status" value="1"/>
</dbReference>
<proteinExistence type="predicted"/>
<sequence>MFVIAVFAGIAAVNIVDYDPAGELQDYSEDFFAQLSFGADEALFTGEHVGLVPQLKERTNTSQLKDLWELAWYRWRDDEWQEITDIEPLSPPDVIQFVIELDEEPLDLWEWLEFEEPTPALIFYGGGEALEATIILEIDPARADGIDFESRTQHMDINGLGQVIWRERKEREDREAEFGR</sequence>
<keyword evidence="2" id="KW-1185">Reference proteome</keyword>
<comment type="caution">
    <text evidence="1">The sequence shown here is derived from an EMBL/GenBank/DDBJ whole genome shotgun (WGS) entry which is preliminary data.</text>
</comment>
<evidence type="ECO:0000313" key="2">
    <source>
        <dbReference type="Proteomes" id="UP001465153"/>
    </source>
</evidence>